<organism evidence="1 2">
    <name type="scientific">Achromobacter phage vB_AchrS_AchV4</name>
    <dbReference type="NCBI Taxonomy" id="2796514"/>
    <lineage>
        <taxon>Viruses</taxon>
        <taxon>Duplodnaviria</taxon>
        <taxon>Heunggongvirae</taxon>
        <taxon>Uroviricota</taxon>
        <taxon>Caudoviricetes</taxon>
        <taxon>Casjensviridae</taxon>
        <taxon>Gediminasvirus</taxon>
        <taxon>Gediminasvirus AchV4</taxon>
    </lineage>
</organism>
<evidence type="ECO:0000313" key="2">
    <source>
        <dbReference type="Proteomes" id="UP000595170"/>
    </source>
</evidence>
<reference evidence="1 2" key="1">
    <citation type="submission" date="2020-11" db="EMBL/GenBank/DDBJ databases">
        <title>Complete Genome Sequence of Achromobacter phage vB_AchrS_AchV4.</title>
        <authorList>
            <person name="Kaliniene L."/>
            <person name="Noreika A."/>
            <person name="Meskys R."/>
        </authorList>
    </citation>
    <scope>NUCLEOTIDE SEQUENCE [LARGE SCALE GENOMIC DNA]</scope>
</reference>
<dbReference type="Pfam" id="PF10926">
    <property type="entry name" value="DUF2800"/>
    <property type="match status" value="1"/>
</dbReference>
<dbReference type="EMBL" id="MW269554">
    <property type="protein sequence ID" value="QPZ53247.1"/>
    <property type="molecule type" value="Genomic_DNA"/>
</dbReference>
<gene>
    <name evidence="1" type="ORF">AchV4_0073</name>
</gene>
<protein>
    <recommendedName>
        <fullName evidence="3">DUF2800 domain-containing protein</fullName>
    </recommendedName>
</protein>
<name>A0A7T3U6Q6_9CAUD</name>
<evidence type="ECO:0000313" key="1">
    <source>
        <dbReference type="EMBL" id="QPZ53247.1"/>
    </source>
</evidence>
<sequence>MSEHATLRPSSAVRWLKCHGSVQAEANYPDITTEPAAEGSAKHLVRAECLEKGLDAYDLIGRDYSVAGFDYTVDDEWADRIQPGLDAIRDFGGELHVETRVDLGTWMPDQFGTLDAGIILPDLIVIDDAKYGRGVRVEAVRNPQLSLYALGFWDNIARHKTKTRNVLIRIDQPYLGGMKEWRTTIDELILFGEIVVAAAQQAMRPDAPRVPFLEGCFYCRALGHCPEANEFILNLLDKDASEILTGEQIMPDLDSMPAVQKASILKHAPLIEKWLDNLKEQAIADAQAGQGLPGMKLVSGRPGPRKWSDPEAVEKFMAKRYTRDTTFNHKLKSPTQLEKALGPRNWPKLVGYITRAEGKVHIVDESDPRPELVTATSAFDALGDEDLLGDIAPTASATPPTSDIDDLL</sequence>
<dbReference type="InterPro" id="IPR021229">
    <property type="entry name" value="DUF2800"/>
</dbReference>
<accession>A0A7T3U6Q6</accession>
<evidence type="ECO:0008006" key="3">
    <source>
        <dbReference type="Google" id="ProtNLM"/>
    </source>
</evidence>
<proteinExistence type="predicted"/>
<keyword evidence="2" id="KW-1185">Reference proteome</keyword>
<dbReference type="Proteomes" id="UP000595170">
    <property type="component" value="Segment"/>
</dbReference>